<comment type="similarity">
    <text evidence="6">Belongs to the methyl-accepting chemotaxis (MCP) protein family.</text>
</comment>
<dbReference type="RefSeq" id="WP_188735963.1">
    <property type="nucleotide sequence ID" value="NZ_BMII01000001.1"/>
</dbReference>
<comment type="caution">
    <text evidence="11">The sequence shown here is derived from an EMBL/GenBank/DDBJ whole genome shotgun (WGS) entry which is preliminary data.</text>
</comment>
<comment type="subcellular location">
    <subcellularLocation>
        <location evidence="1">Membrane</location>
        <topology evidence="1">Multi-pass membrane protein</topology>
    </subcellularLocation>
</comment>
<dbReference type="PANTHER" id="PTHR32089">
    <property type="entry name" value="METHYL-ACCEPTING CHEMOTAXIS PROTEIN MCPB"/>
    <property type="match status" value="1"/>
</dbReference>
<evidence type="ECO:0000256" key="1">
    <source>
        <dbReference type="ARBA" id="ARBA00004141"/>
    </source>
</evidence>
<dbReference type="PROSITE" id="PS50111">
    <property type="entry name" value="CHEMOTAXIS_TRANSDUC_2"/>
    <property type="match status" value="1"/>
</dbReference>
<dbReference type="CDD" id="cd06225">
    <property type="entry name" value="HAMP"/>
    <property type="match status" value="1"/>
</dbReference>
<proteinExistence type="inferred from homology"/>
<dbReference type="PROSITE" id="PS50885">
    <property type="entry name" value="HAMP"/>
    <property type="match status" value="1"/>
</dbReference>
<dbReference type="Proteomes" id="UP000617555">
    <property type="component" value="Unassembled WGS sequence"/>
</dbReference>
<evidence type="ECO:0000256" key="6">
    <source>
        <dbReference type="ARBA" id="ARBA00029447"/>
    </source>
</evidence>
<gene>
    <name evidence="11" type="ORF">GCM10011607_01940</name>
</gene>
<name>A0ABQ1IL44_9GAMM</name>
<feature type="transmembrane region" description="Helical" evidence="8">
    <location>
        <begin position="301"/>
        <end position="320"/>
    </location>
</feature>
<evidence type="ECO:0000256" key="4">
    <source>
        <dbReference type="ARBA" id="ARBA00023136"/>
    </source>
</evidence>
<evidence type="ECO:0000259" key="10">
    <source>
        <dbReference type="PROSITE" id="PS50885"/>
    </source>
</evidence>
<keyword evidence="4 8" id="KW-0472">Membrane</keyword>
<feature type="domain" description="Methyl-accepting transducer" evidence="9">
    <location>
        <begin position="380"/>
        <end position="616"/>
    </location>
</feature>
<evidence type="ECO:0000256" key="5">
    <source>
        <dbReference type="ARBA" id="ARBA00023224"/>
    </source>
</evidence>
<dbReference type="Pfam" id="PF00672">
    <property type="entry name" value="HAMP"/>
    <property type="match status" value="1"/>
</dbReference>
<evidence type="ECO:0000313" key="12">
    <source>
        <dbReference type="Proteomes" id="UP000617555"/>
    </source>
</evidence>
<keyword evidence="3 8" id="KW-1133">Transmembrane helix</keyword>
<evidence type="ECO:0000256" key="7">
    <source>
        <dbReference type="PROSITE-ProRule" id="PRU00284"/>
    </source>
</evidence>
<dbReference type="Gene3D" id="6.10.340.10">
    <property type="match status" value="1"/>
</dbReference>
<evidence type="ECO:0000256" key="8">
    <source>
        <dbReference type="SAM" id="Phobius"/>
    </source>
</evidence>
<dbReference type="PANTHER" id="PTHR32089:SF119">
    <property type="entry name" value="METHYL-ACCEPTING CHEMOTAXIS PROTEIN CTPL"/>
    <property type="match status" value="1"/>
</dbReference>
<reference evidence="12" key="1">
    <citation type="journal article" date="2019" name="Int. J. Syst. Evol. Microbiol.">
        <title>The Global Catalogue of Microorganisms (GCM) 10K type strain sequencing project: providing services to taxonomists for standard genome sequencing and annotation.</title>
        <authorList>
            <consortium name="The Broad Institute Genomics Platform"/>
            <consortium name="The Broad Institute Genome Sequencing Center for Infectious Disease"/>
            <person name="Wu L."/>
            <person name="Ma J."/>
        </authorList>
    </citation>
    <scope>NUCLEOTIDE SEQUENCE [LARGE SCALE GENOMIC DNA]</scope>
    <source>
        <strain evidence="12">CGMCC 1.15339</strain>
    </source>
</reference>
<keyword evidence="12" id="KW-1185">Reference proteome</keyword>
<dbReference type="InterPro" id="IPR003660">
    <property type="entry name" value="HAMP_dom"/>
</dbReference>
<evidence type="ECO:0000256" key="2">
    <source>
        <dbReference type="ARBA" id="ARBA00022692"/>
    </source>
</evidence>
<dbReference type="SUPFAM" id="SSF58104">
    <property type="entry name" value="Methyl-accepting chemotaxis protein (MCP) signaling domain"/>
    <property type="match status" value="1"/>
</dbReference>
<dbReference type="SMART" id="SM00304">
    <property type="entry name" value="HAMP"/>
    <property type="match status" value="1"/>
</dbReference>
<evidence type="ECO:0000313" key="11">
    <source>
        <dbReference type="EMBL" id="GGB45494.1"/>
    </source>
</evidence>
<organism evidence="11 12">
    <name type="scientific">Shewanella inventionis</name>
    <dbReference type="NCBI Taxonomy" id="1738770"/>
    <lineage>
        <taxon>Bacteria</taxon>
        <taxon>Pseudomonadati</taxon>
        <taxon>Pseudomonadota</taxon>
        <taxon>Gammaproteobacteria</taxon>
        <taxon>Alteromonadales</taxon>
        <taxon>Shewanellaceae</taxon>
        <taxon>Shewanella</taxon>
    </lineage>
</organism>
<dbReference type="EMBL" id="BMII01000001">
    <property type="protein sequence ID" value="GGB45494.1"/>
    <property type="molecule type" value="Genomic_DNA"/>
</dbReference>
<keyword evidence="5 7" id="KW-0807">Transducer</keyword>
<evidence type="ECO:0000259" key="9">
    <source>
        <dbReference type="PROSITE" id="PS50111"/>
    </source>
</evidence>
<dbReference type="InterPro" id="IPR004089">
    <property type="entry name" value="MCPsignal_dom"/>
</dbReference>
<accession>A0ABQ1IL44</accession>
<evidence type="ECO:0000256" key="3">
    <source>
        <dbReference type="ARBA" id="ARBA00022989"/>
    </source>
</evidence>
<sequence length="656" mass="72521">MKISTLSLGASALLLILAASLAGTVLWSNQQRQVSEQLNQSLQRIQHTFQYDVRRNIDKYLQTGQSNYLEQARADINSITGNISALQQAHPQLDSSSLIQLMEQLTQDLDTKYRAAGKLAGNPRQLLAFAESEMLSYSRSLSRYAQSAPQDNSVAQQYLALSTELPSLVYQLSQLTQSLLIDKDTGVSNSVNFTIETLNTWHDQLQQLPLLGIYRTEEVDEFALGNDEPEQIEIGETPRAELLSLSLRYSKEVNNTENMLSENQAVQNALINATSQVEQQLVALADMQNQTDQQLKLNLQWLLYGMVGLLALFAISYFVLQQRRVVTPLRRLNRAFAMLSESNQREPIAVTSQCETGQIAAHFNRLLQRFDQEDEQQKHNMAVVSKSLRDLVIQIGSLSNSTQKTQTVVQQAQGQTTDLIELANQVNQSSSELTVRAQQTMTDMLASQQEAQGVLTATEHTLSTVNQCNHSLNQLSTSVNDAAKIVDVIGNIAEQTNLLALNAAIEAARAGEQGRGFAVVADEVRNLSQRTQLSLKDIMAILTQLTSSNEALSQSVNDISAASEQQKTRAQSLLTVAKQVQQQASDMANSASQGSEHAKQQVHYLDEFVQAMDSLMHRAKDAFEQSETIAHEVSNSVDNIEQNLGIGETKAPFSTP</sequence>
<feature type="domain" description="HAMP" evidence="10">
    <location>
        <begin position="323"/>
        <end position="375"/>
    </location>
</feature>
<keyword evidence="2 8" id="KW-0812">Transmembrane</keyword>
<dbReference type="SMART" id="SM00283">
    <property type="entry name" value="MA"/>
    <property type="match status" value="1"/>
</dbReference>
<protein>
    <submittedName>
        <fullName evidence="11">Methyl-accepting chemotaxis protein</fullName>
    </submittedName>
</protein>
<dbReference type="Gene3D" id="1.10.287.950">
    <property type="entry name" value="Methyl-accepting chemotaxis protein"/>
    <property type="match status" value="1"/>
</dbReference>
<dbReference type="Pfam" id="PF00015">
    <property type="entry name" value="MCPsignal"/>
    <property type="match status" value="1"/>
</dbReference>